<name>A0ABP0F809_CLALP</name>
<evidence type="ECO:0000313" key="2">
    <source>
        <dbReference type="Proteomes" id="UP001642483"/>
    </source>
</evidence>
<reference evidence="1 2" key="1">
    <citation type="submission" date="2024-02" db="EMBL/GenBank/DDBJ databases">
        <authorList>
            <person name="Daric V."/>
            <person name="Darras S."/>
        </authorList>
    </citation>
    <scope>NUCLEOTIDE SEQUENCE [LARGE SCALE GENOMIC DNA]</scope>
</reference>
<dbReference type="EMBL" id="CAWYQH010000013">
    <property type="protein sequence ID" value="CAK8674447.1"/>
    <property type="molecule type" value="Genomic_DNA"/>
</dbReference>
<organism evidence="1 2">
    <name type="scientific">Clavelina lepadiformis</name>
    <name type="common">Light-bulb sea squirt</name>
    <name type="synonym">Ascidia lepadiformis</name>
    <dbReference type="NCBI Taxonomy" id="159417"/>
    <lineage>
        <taxon>Eukaryota</taxon>
        <taxon>Metazoa</taxon>
        <taxon>Chordata</taxon>
        <taxon>Tunicata</taxon>
        <taxon>Ascidiacea</taxon>
        <taxon>Aplousobranchia</taxon>
        <taxon>Clavelinidae</taxon>
        <taxon>Clavelina</taxon>
    </lineage>
</organism>
<keyword evidence="2" id="KW-1185">Reference proteome</keyword>
<gene>
    <name evidence="1" type="ORF">CVLEPA_LOCUS4146</name>
</gene>
<protein>
    <submittedName>
        <fullName evidence="1">Uncharacterized protein</fullName>
    </submittedName>
</protein>
<dbReference type="Proteomes" id="UP001642483">
    <property type="component" value="Unassembled WGS sequence"/>
</dbReference>
<proteinExistence type="predicted"/>
<accession>A0ABP0F809</accession>
<sequence length="89" mass="10108">MQIHQRLNSWTRPAQETVAVKLQFCGSMTCHAGSFVFQLELVECLNGMELRVLGYSGKCGSCTHEVHQHAKLQKMTDFSKILHAPNYQK</sequence>
<comment type="caution">
    <text evidence="1">The sequence shown here is derived from an EMBL/GenBank/DDBJ whole genome shotgun (WGS) entry which is preliminary data.</text>
</comment>
<evidence type="ECO:0000313" key="1">
    <source>
        <dbReference type="EMBL" id="CAK8674447.1"/>
    </source>
</evidence>